<feature type="binding site" evidence="8">
    <location>
        <begin position="125"/>
        <end position="128"/>
    </location>
    <ligand>
        <name>NAD(+)</name>
        <dbReference type="ChEBI" id="CHEBI:57540"/>
    </ligand>
</feature>
<keyword evidence="5 6" id="KW-0520">NAD</keyword>
<evidence type="ECO:0000256" key="8">
    <source>
        <dbReference type="PIRSR" id="PIRSR037938-2"/>
    </source>
</evidence>
<comment type="catalytic activity">
    <reaction evidence="6">
        <text>N(6)-acetyl-L-lysyl-[protein] + NAD(+) + H2O = 2''-O-acetyl-ADP-D-ribose + nicotinamide + L-lysyl-[protein]</text>
        <dbReference type="Rhea" id="RHEA:43636"/>
        <dbReference type="Rhea" id="RHEA-COMP:9752"/>
        <dbReference type="Rhea" id="RHEA-COMP:10731"/>
        <dbReference type="ChEBI" id="CHEBI:15377"/>
        <dbReference type="ChEBI" id="CHEBI:17154"/>
        <dbReference type="ChEBI" id="CHEBI:29969"/>
        <dbReference type="ChEBI" id="CHEBI:57540"/>
        <dbReference type="ChEBI" id="CHEBI:61930"/>
        <dbReference type="ChEBI" id="CHEBI:83767"/>
        <dbReference type="EC" id="2.3.1.286"/>
    </reaction>
</comment>
<accession>A0A9N9Q5B8</accession>
<evidence type="ECO:0000256" key="5">
    <source>
        <dbReference type="ARBA" id="ARBA00023027"/>
    </source>
</evidence>
<feature type="binding site" evidence="9 10">
    <location>
        <position position="177"/>
    </location>
    <ligand>
        <name>Zn(2+)</name>
        <dbReference type="ChEBI" id="CHEBI:29105"/>
    </ligand>
</feature>
<evidence type="ECO:0000256" key="2">
    <source>
        <dbReference type="ARBA" id="ARBA00022679"/>
    </source>
</evidence>
<organism evidence="14 15">
    <name type="scientific">Hymenoscyphus albidus</name>
    <dbReference type="NCBI Taxonomy" id="595503"/>
    <lineage>
        <taxon>Eukaryota</taxon>
        <taxon>Fungi</taxon>
        <taxon>Dikarya</taxon>
        <taxon>Ascomycota</taxon>
        <taxon>Pezizomycotina</taxon>
        <taxon>Leotiomycetes</taxon>
        <taxon>Helotiales</taxon>
        <taxon>Helotiaceae</taxon>
        <taxon>Hymenoscyphus</taxon>
    </lineage>
</organism>
<dbReference type="GO" id="GO:0005634">
    <property type="term" value="C:nucleus"/>
    <property type="evidence" value="ECO:0007669"/>
    <property type="project" value="TreeGrafter"/>
</dbReference>
<protein>
    <recommendedName>
        <fullName evidence="6">NAD-dependent protein deacetylase</fullName>
        <ecNumber evidence="6">2.3.1.286</ecNumber>
    </recommendedName>
</protein>
<feature type="binding site" evidence="8">
    <location>
        <begin position="53"/>
        <end position="55"/>
    </location>
    <ligand>
        <name>NAD(+)</name>
        <dbReference type="ChEBI" id="CHEBI:57540"/>
    </ligand>
</feature>
<dbReference type="SUPFAM" id="SSF52467">
    <property type="entry name" value="DHS-like NAD/FAD-binding domain"/>
    <property type="match status" value="1"/>
</dbReference>
<dbReference type="InterPro" id="IPR050134">
    <property type="entry name" value="NAD-dep_sirtuin_deacylases"/>
</dbReference>
<evidence type="ECO:0000256" key="10">
    <source>
        <dbReference type="PROSITE-ProRule" id="PRU00236"/>
    </source>
</evidence>
<dbReference type="CDD" id="cd01408">
    <property type="entry name" value="SIRT1"/>
    <property type="match status" value="1"/>
</dbReference>
<dbReference type="PANTHER" id="PTHR11085:SF6">
    <property type="entry name" value="NAD-DEPENDENT PROTEIN DEACETYLASE SIRTUIN-2"/>
    <property type="match status" value="1"/>
</dbReference>
<comment type="caution">
    <text evidence="14">The sequence shown here is derived from an EMBL/GenBank/DDBJ whole genome shotgun (WGS) entry which is preliminary data.</text>
</comment>
<dbReference type="GO" id="GO:0008270">
    <property type="term" value="F:zinc ion binding"/>
    <property type="evidence" value="ECO:0007669"/>
    <property type="project" value="UniProtKB-UniRule"/>
</dbReference>
<keyword evidence="4 6" id="KW-0862">Zinc</keyword>
<keyword evidence="3 6" id="KW-0479">Metal-binding</keyword>
<evidence type="ECO:0000256" key="4">
    <source>
        <dbReference type="ARBA" id="ARBA00022833"/>
    </source>
</evidence>
<evidence type="ECO:0000256" key="6">
    <source>
        <dbReference type="PIRNR" id="PIRNR037938"/>
    </source>
</evidence>
<dbReference type="Pfam" id="PF02146">
    <property type="entry name" value="SIR2"/>
    <property type="match status" value="1"/>
</dbReference>
<dbReference type="EMBL" id="CAJVRM010000148">
    <property type="protein sequence ID" value="CAG8975719.1"/>
    <property type="molecule type" value="Genomic_DNA"/>
</dbReference>
<gene>
    <name evidence="14" type="ORF">HYALB_00009126</name>
</gene>
<keyword evidence="2 6" id="KW-0808">Transferase</keyword>
<dbReference type="AlphaFoldDB" id="A0A9N9Q5B8"/>
<name>A0A9N9Q5B8_9HELO</name>
<feature type="binding site" evidence="8">
    <location>
        <position position="263"/>
    </location>
    <ligand>
        <name>NAD(+)</name>
        <dbReference type="ChEBI" id="CHEBI:57540"/>
    </ligand>
</feature>
<dbReference type="InterPro" id="IPR029035">
    <property type="entry name" value="DHS-like_NAD/FAD-binding_dom"/>
</dbReference>
<evidence type="ECO:0000313" key="15">
    <source>
        <dbReference type="Proteomes" id="UP000701801"/>
    </source>
</evidence>
<feature type="coiled-coil region" evidence="11">
    <location>
        <begin position="302"/>
        <end position="329"/>
    </location>
</feature>
<dbReference type="Gene3D" id="3.40.50.1220">
    <property type="entry name" value="TPP-binding domain"/>
    <property type="match status" value="1"/>
</dbReference>
<proteinExistence type="inferred from homology"/>
<feature type="domain" description="Deacetylase sirtuin-type" evidence="13">
    <location>
        <begin position="15"/>
        <end position="277"/>
    </location>
</feature>
<feature type="region of interest" description="Disordered" evidence="12">
    <location>
        <begin position="332"/>
        <end position="354"/>
    </location>
</feature>
<dbReference type="InterPro" id="IPR026591">
    <property type="entry name" value="Sirtuin_cat_small_dom_sf"/>
</dbReference>
<dbReference type="Proteomes" id="UP000701801">
    <property type="component" value="Unassembled WGS sequence"/>
</dbReference>
<comment type="similarity">
    <text evidence="1 6">Belongs to the sirtuin family. Class I subfamily.</text>
</comment>
<dbReference type="InterPro" id="IPR017328">
    <property type="entry name" value="Sirtuin_class_I"/>
</dbReference>
<evidence type="ECO:0000259" key="13">
    <source>
        <dbReference type="PROSITE" id="PS50305"/>
    </source>
</evidence>
<dbReference type="OrthoDB" id="420264at2759"/>
<feature type="binding site" evidence="8">
    <location>
        <begin position="43"/>
        <end position="47"/>
    </location>
    <ligand>
        <name>NAD(+)</name>
        <dbReference type="ChEBI" id="CHEBI:57540"/>
    </ligand>
</feature>
<dbReference type="InterPro" id="IPR003000">
    <property type="entry name" value="Sirtuin"/>
</dbReference>
<feature type="compositionally biased region" description="Basic and acidic residues" evidence="12">
    <location>
        <begin position="332"/>
        <end position="342"/>
    </location>
</feature>
<feature type="binding site" evidence="8">
    <location>
        <begin position="219"/>
        <end position="220"/>
    </location>
    <ligand>
        <name>NAD(+)</name>
        <dbReference type="ChEBI" id="CHEBI:57540"/>
    </ligand>
</feature>
<sequence length="388" mass="43164">MGQETSHSDPNAPPKTLSSRSLKGVAEYIQNGPPKRIVVLTGAGISTSAGIPDFRSPTTGLYANLARLNLPHPEAVFDISYFREHPEPFYILAKELYPGKFYPTVAHSFVSLLEEKCMLEMLFTQNIDCLERRAGVPDEKIVEAHGSFASQRCIECKTEFPEDLMKEAVMKGEVPHCLVPQCNGLVKPDIVFFGEALPGRFHEQRHVLEFADLLIVMGTSLSVAPFASLPQFVREGVPRVLINKDRVGGMGSRPDDVRILGDCDAGVRKLADALGWREELESMWSEVNGKPSEEDKERLRVLRESMTKDELLEEEIAKLTEEVDETLHMSKDHTARTNEHLQKGPSANEENLMAPLKLVGDSKVPTGEKAPASTEIDITLPHHRLSDF</sequence>
<feature type="binding site" evidence="9 10">
    <location>
        <position position="182"/>
    </location>
    <ligand>
        <name>Zn(2+)</name>
        <dbReference type="ChEBI" id="CHEBI:29105"/>
    </ligand>
</feature>
<dbReference type="PIRSF" id="PIRSF037938">
    <property type="entry name" value="SIR2_euk"/>
    <property type="match status" value="1"/>
</dbReference>
<reference evidence="14" key="1">
    <citation type="submission" date="2021-07" db="EMBL/GenBank/DDBJ databases">
        <authorList>
            <person name="Durling M."/>
        </authorList>
    </citation>
    <scope>NUCLEOTIDE SEQUENCE</scope>
</reference>
<feature type="binding site" evidence="9 10">
    <location>
        <position position="156"/>
    </location>
    <ligand>
        <name>Zn(2+)</name>
        <dbReference type="ChEBI" id="CHEBI:29105"/>
    </ligand>
</feature>
<feature type="active site" description="Proton acceptor" evidence="7 10">
    <location>
        <position position="145"/>
    </location>
</feature>
<evidence type="ECO:0000313" key="14">
    <source>
        <dbReference type="EMBL" id="CAG8975719.1"/>
    </source>
</evidence>
<evidence type="ECO:0000256" key="3">
    <source>
        <dbReference type="ARBA" id="ARBA00022723"/>
    </source>
</evidence>
<feature type="binding site" evidence="9 10">
    <location>
        <position position="153"/>
    </location>
    <ligand>
        <name>Zn(2+)</name>
        <dbReference type="ChEBI" id="CHEBI:29105"/>
    </ligand>
</feature>
<dbReference type="EC" id="2.3.1.286" evidence="6"/>
<dbReference type="GO" id="GO:0070403">
    <property type="term" value="F:NAD+ binding"/>
    <property type="evidence" value="ECO:0007669"/>
    <property type="project" value="UniProtKB-UniRule"/>
</dbReference>
<dbReference type="GO" id="GO:0017136">
    <property type="term" value="F:histone deacetylase activity, NAD-dependent"/>
    <property type="evidence" value="ECO:0007669"/>
    <property type="project" value="InterPro"/>
</dbReference>
<dbReference type="PROSITE" id="PS50305">
    <property type="entry name" value="SIRTUIN"/>
    <property type="match status" value="1"/>
</dbReference>
<feature type="binding site" evidence="8">
    <location>
        <begin position="243"/>
        <end position="245"/>
    </location>
    <ligand>
        <name>NAD(+)</name>
        <dbReference type="ChEBI" id="CHEBI:57540"/>
    </ligand>
</feature>
<dbReference type="Gene3D" id="3.30.1600.10">
    <property type="entry name" value="SIR2/SIRT2 'Small Domain"/>
    <property type="match status" value="1"/>
</dbReference>
<dbReference type="InterPro" id="IPR026590">
    <property type="entry name" value="Ssirtuin_cat_dom"/>
</dbReference>
<evidence type="ECO:0000256" key="11">
    <source>
        <dbReference type="SAM" id="Coils"/>
    </source>
</evidence>
<evidence type="ECO:0000256" key="7">
    <source>
        <dbReference type="PIRSR" id="PIRSR037938-1"/>
    </source>
</evidence>
<dbReference type="PANTHER" id="PTHR11085">
    <property type="entry name" value="NAD-DEPENDENT PROTEIN DEACYLASE SIRTUIN-5, MITOCHONDRIAL-RELATED"/>
    <property type="match status" value="1"/>
</dbReference>
<evidence type="ECO:0000256" key="12">
    <source>
        <dbReference type="SAM" id="MobiDB-lite"/>
    </source>
</evidence>
<evidence type="ECO:0000256" key="1">
    <source>
        <dbReference type="ARBA" id="ARBA00006924"/>
    </source>
</evidence>
<keyword evidence="15" id="KW-1185">Reference proteome</keyword>
<comment type="cofactor">
    <cofactor evidence="9">
        <name>Zn(2+)</name>
        <dbReference type="ChEBI" id="CHEBI:29105"/>
    </cofactor>
    <text evidence="9">Binds 1 zinc ion per subunit.</text>
</comment>
<evidence type="ECO:0000256" key="9">
    <source>
        <dbReference type="PIRSR" id="PIRSR037938-3"/>
    </source>
</evidence>
<keyword evidence="11" id="KW-0175">Coiled coil</keyword>